<protein>
    <submittedName>
        <fullName evidence="2">Uncharacterized protein</fullName>
    </submittedName>
</protein>
<organism evidence="2 3">
    <name type="scientific">Cordylochernes scorpioides</name>
    <dbReference type="NCBI Taxonomy" id="51811"/>
    <lineage>
        <taxon>Eukaryota</taxon>
        <taxon>Metazoa</taxon>
        <taxon>Ecdysozoa</taxon>
        <taxon>Arthropoda</taxon>
        <taxon>Chelicerata</taxon>
        <taxon>Arachnida</taxon>
        <taxon>Pseudoscorpiones</taxon>
        <taxon>Cheliferoidea</taxon>
        <taxon>Chernetidae</taxon>
        <taxon>Cordylochernes</taxon>
    </lineage>
</organism>
<dbReference type="Proteomes" id="UP001235939">
    <property type="component" value="Chromosome 23"/>
</dbReference>
<name>A0ABY6LQB2_9ARAC</name>
<feature type="region of interest" description="Disordered" evidence="1">
    <location>
        <begin position="1"/>
        <end position="20"/>
    </location>
</feature>
<dbReference type="EMBL" id="CP092885">
    <property type="protein sequence ID" value="UYV83411.1"/>
    <property type="molecule type" value="Genomic_DNA"/>
</dbReference>
<gene>
    <name evidence="2" type="ORF">LAZ67_23000911</name>
</gene>
<evidence type="ECO:0000313" key="2">
    <source>
        <dbReference type="EMBL" id="UYV83411.1"/>
    </source>
</evidence>
<feature type="region of interest" description="Disordered" evidence="1">
    <location>
        <begin position="94"/>
        <end position="114"/>
    </location>
</feature>
<evidence type="ECO:0000256" key="1">
    <source>
        <dbReference type="SAM" id="MobiDB-lite"/>
    </source>
</evidence>
<accession>A0ABY6LQB2</accession>
<sequence length="294" mass="33158">MACVGLRGEREDSRVKKTPLVNNPPMGIYFSQNGLKQLDVFNDNSTQLLPDIHLGRGHGQESKEKDYSKPHGVSVIRHQYPDTAANLYPPGCAGERSSITQSARKSESDYRQFPSGSRIDQTLLDRRRLLAPYLSEVTSNMPRPFVLSLRLLIDKSISHALFVTLVKSDARRKGKRLFEQRELGGGETHLLWRAATQKGLLVHAYNLHGKTPRCMHSAPAMAKMVGTRKCGTIEKGCAAREHAWTDASARWRWPPHSPPLTLYSRMCRTLLNLPYRPEPLYTDCSQEAYIHGAR</sequence>
<reference evidence="2 3" key="1">
    <citation type="submission" date="2022-03" db="EMBL/GenBank/DDBJ databases">
        <title>A chromosomal length assembly of Cordylochernes scorpioides.</title>
        <authorList>
            <person name="Zeh D."/>
            <person name="Zeh J."/>
        </authorList>
    </citation>
    <scope>NUCLEOTIDE SEQUENCE [LARGE SCALE GENOMIC DNA]</scope>
    <source>
        <strain evidence="2">IN4F17</strain>
        <tissue evidence="2">Whole Body</tissue>
    </source>
</reference>
<proteinExistence type="predicted"/>
<evidence type="ECO:0000313" key="3">
    <source>
        <dbReference type="Proteomes" id="UP001235939"/>
    </source>
</evidence>
<keyword evidence="3" id="KW-1185">Reference proteome</keyword>